<evidence type="ECO:0000259" key="1">
    <source>
        <dbReference type="Pfam" id="PF12697"/>
    </source>
</evidence>
<dbReference type="Pfam" id="PF12697">
    <property type="entry name" value="Abhydrolase_6"/>
    <property type="match status" value="1"/>
</dbReference>
<dbReference type="GO" id="GO:0046503">
    <property type="term" value="P:glycerolipid catabolic process"/>
    <property type="evidence" value="ECO:0007669"/>
    <property type="project" value="TreeGrafter"/>
</dbReference>
<dbReference type="PANTHER" id="PTHR43433:SF5">
    <property type="entry name" value="AB HYDROLASE-1 DOMAIN-CONTAINING PROTEIN"/>
    <property type="match status" value="1"/>
</dbReference>
<reference evidence="2 3" key="1">
    <citation type="journal article" date="2014" name="Int. J. Syst. Evol. Microbiol.">
        <title>Description of Galbitalea soli gen. nov., sp. nov., and Frondihabitans sucicola sp. nov.</title>
        <authorList>
            <person name="Kim S.J."/>
            <person name="Lim J.M."/>
            <person name="Ahn J.H."/>
            <person name="Weon H.Y."/>
            <person name="Hamada M."/>
            <person name="Suzuki K."/>
            <person name="Ahn T.Y."/>
            <person name="Kwon S.W."/>
        </authorList>
    </citation>
    <scope>NUCLEOTIDE SEQUENCE [LARGE SCALE GENOMIC DNA]</scope>
    <source>
        <strain evidence="2 3">NBRC 108727</strain>
    </source>
</reference>
<dbReference type="AlphaFoldDB" id="A0A7C9TP92"/>
<evidence type="ECO:0000313" key="3">
    <source>
        <dbReference type="Proteomes" id="UP000479756"/>
    </source>
</evidence>
<feature type="domain" description="AB hydrolase-1" evidence="1">
    <location>
        <begin position="52"/>
        <end position="285"/>
    </location>
</feature>
<name>A0A7C9TP92_9MICO</name>
<organism evidence="2 3">
    <name type="scientific">Galbitalea soli</name>
    <dbReference type="NCBI Taxonomy" id="1268042"/>
    <lineage>
        <taxon>Bacteria</taxon>
        <taxon>Bacillati</taxon>
        <taxon>Actinomycetota</taxon>
        <taxon>Actinomycetes</taxon>
        <taxon>Micrococcales</taxon>
        <taxon>Microbacteriaceae</taxon>
        <taxon>Galbitalea</taxon>
    </lineage>
</organism>
<dbReference type="SUPFAM" id="SSF53474">
    <property type="entry name" value="alpha/beta-Hydrolases"/>
    <property type="match status" value="1"/>
</dbReference>
<dbReference type="GO" id="GO:0004806">
    <property type="term" value="F:triacylglycerol lipase activity"/>
    <property type="evidence" value="ECO:0007669"/>
    <property type="project" value="TreeGrafter"/>
</dbReference>
<proteinExistence type="predicted"/>
<keyword evidence="3" id="KW-1185">Reference proteome</keyword>
<gene>
    <name evidence="2" type="ORF">G3T37_01870</name>
</gene>
<protein>
    <submittedName>
        <fullName evidence="2">Alpha/beta hydrolase</fullName>
    </submittedName>
</protein>
<dbReference type="InterPro" id="IPR050471">
    <property type="entry name" value="AB_hydrolase"/>
</dbReference>
<dbReference type="InterPro" id="IPR029058">
    <property type="entry name" value="AB_hydrolase_fold"/>
</dbReference>
<dbReference type="EMBL" id="JAAGWZ010000001">
    <property type="protein sequence ID" value="NEM90101.1"/>
    <property type="molecule type" value="Genomic_DNA"/>
</dbReference>
<dbReference type="RefSeq" id="WP_163471778.1">
    <property type="nucleotide sequence ID" value="NZ_JAAGWZ010000001.1"/>
</dbReference>
<dbReference type="InterPro" id="IPR000073">
    <property type="entry name" value="AB_hydrolase_1"/>
</dbReference>
<comment type="caution">
    <text evidence="2">The sequence shown here is derived from an EMBL/GenBank/DDBJ whole genome shotgun (WGS) entry which is preliminary data.</text>
</comment>
<keyword evidence="2" id="KW-0378">Hydrolase</keyword>
<accession>A0A7C9TP92</accession>
<dbReference type="Gene3D" id="3.40.50.1820">
    <property type="entry name" value="alpha/beta hydrolase"/>
    <property type="match status" value="1"/>
</dbReference>
<evidence type="ECO:0000313" key="2">
    <source>
        <dbReference type="EMBL" id="NEM90101.1"/>
    </source>
</evidence>
<sequence length="300" mass="32292">MTADAPTPEERDAALPDIDWTVLPPGVTRGWFAAPSGTLATIECGPEDGDPVVLAPGVTGSKEDFLLMMPLLAEAGYRVIAFDLAGQYQSAGAGPENLRPPRRRYDNQLFIDDLVAILESRIAPAHVLGYSFAGTVAGLTIAQRPELFASLALLTAPPQPGQSFRGIKRVGRLTSVARPGVGAAVMIAGVRANATGVPPMRLRFVRMRFDYTRRASVRDVIGLMMHVPDVRAEVARVPVPKLIAVGQHDLWPVELHRELAEAIGAELAIYSTGHSPCETAPHQLVRDLLALYSRAAARDR</sequence>
<dbReference type="Proteomes" id="UP000479756">
    <property type="component" value="Unassembled WGS sequence"/>
</dbReference>
<dbReference type="PANTHER" id="PTHR43433">
    <property type="entry name" value="HYDROLASE, ALPHA/BETA FOLD FAMILY PROTEIN"/>
    <property type="match status" value="1"/>
</dbReference>